<sequence>MSSEDLALYPYEAAARERTLIDILNVSINAYPDALAIDNGSMKLTYKEISVHIAGLVDKLRESGIGAGDRVGVRVTSGTTELYIGILAILSAGATYVPVDVDDPDERAELIWLEAGVCAVLTDNNTITIHGTKPRGIISPVKPSPDSDAWIIFTSGSTGKPKGVAVTHRSAAAFVDAESRLFVPKKPLAPGDRKCGWPGATVRV</sequence>
<proteinExistence type="predicted"/>
<name>A0ACC1MZF4_9HYPO</name>
<protein>
    <submittedName>
        <fullName evidence="1">Uncharacterized protein</fullName>
    </submittedName>
</protein>
<gene>
    <name evidence="1" type="ORF">NQ176_g7331</name>
</gene>
<organism evidence="1 2">
    <name type="scientific">Zarea fungicola</name>
    <dbReference type="NCBI Taxonomy" id="93591"/>
    <lineage>
        <taxon>Eukaryota</taxon>
        <taxon>Fungi</taxon>
        <taxon>Dikarya</taxon>
        <taxon>Ascomycota</taxon>
        <taxon>Pezizomycotina</taxon>
        <taxon>Sordariomycetes</taxon>
        <taxon>Hypocreomycetidae</taxon>
        <taxon>Hypocreales</taxon>
        <taxon>Cordycipitaceae</taxon>
        <taxon>Zarea</taxon>
    </lineage>
</organism>
<comment type="caution">
    <text evidence="1">The sequence shown here is derived from an EMBL/GenBank/DDBJ whole genome shotgun (WGS) entry which is preliminary data.</text>
</comment>
<accession>A0ACC1MZF4</accession>
<evidence type="ECO:0000313" key="2">
    <source>
        <dbReference type="Proteomes" id="UP001143910"/>
    </source>
</evidence>
<reference evidence="1" key="1">
    <citation type="submission" date="2022-08" db="EMBL/GenBank/DDBJ databases">
        <title>Genome Sequence of Lecanicillium fungicola.</title>
        <authorList>
            <person name="Buettner E."/>
        </authorList>
    </citation>
    <scope>NUCLEOTIDE SEQUENCE</scope>
    <source>
        <strain evidence="1">Babe33</strain>
    </source>
</reference>
<dbReference type="EMBL" id="JANJQO010001208">
    <property type="protein sequence ID" value="KAJ2972133.1"/>
    <property type="molecule type" value="Genomic_DNA"/>
</dbReference>
<keyword evidence="2" id="KW-1185">Reference proteome</keyword>
<dbReference type="Proteomes" id="UP001143910">
    <property type="component" value="Unassembled WGS sequence"/>
</dbReference>
<evidence type="ECO:0000313" key="1">
    <source>
        <dbReference type="EMBL" id="KAJ2972133.1"/>
    </source>
</evidence>